<dbReference type="AlphaFoldDB" id="A0A136JIQ5"/>
<feature type="signal peptide" evidence="1">
    <location>
        <begin position="1"/>
        <end position="25"/>
    </location>
</feature>
<organism evidence="2 3">
    <name type="scientific">Microdochium bolleyi</name>
    <dbReference type="NCBI Taxonomy" id="196109"/>
    <lineage>
        <taxon>Eukaryota</taxon>
        <taxon>Fungi</taxon>
        <taxon>Dikarya</taxon>
        <taxon>Ascomycota</taxon>
        <taxon>Pezizomycotina</taxon>
        <taxon>Sordariomycetes</taxon>
        <taxon>Xylariomycetidae</taxon>
        <taxon>Xylariales</taxon>
        <taxon>Microdochiaceae</taxon>
        <taxon>Microdochium</taxon>
    </lineage>
</organism>
<sequence length="125" mass="12519">MHPSSSILAAFGLIAATVILPQAAAMPASPPAHTANNAAIASSEKHGAGDIARSVDKATDTADLHARQACKPVGQQSCMWFSLAGSASPSRVECSADGAYHVIETCAFGSNCHVDASGTAVCVGP</sequence>
<reference evidence="3" key="1">
    <citation type="submission" date="2016-02" db="EMBL/GenBank/DDBJ databases">
        <title>Draft genome sequence of Microdochium bolleyi, a fungal endophyte of beachgrass.</title>
        <authorList>
            <consortium name="DOE Joint Genome Institute"/>
            <person name="David A.S."/>
            <person name="May G."/>
            <person name="Haridas S."/>
            <person name="Lim J."/>
            <person name="Wang M."/>
            <person name="Labutti K."/>
            <person name="Lipzen A."/>
            <person name="Barry K."/>
            <person name="Grigoriev I.V."/>
        </authorList>
    </citation>
    <scope>NUCLEOTIDE SEQUENCE [LARGE SCALE GENOMIC DNA]</scope>
    <source>
        <strain evidence="3">J235TASD1</strain>
    </source>
</reference>
<dbReference type="EMBL" id="KQ964245">
    <property type="protein sequence ID" value="KXJ97033.1"/>
    <property type="molecule type" value="Genomic_DNA"/>
</dbReference>
<feature type="chain" id="PRO_5007293828" description="Carbohydrate-binding module family 19 domain-containing protein" evidence="1">
    <location>
        <begin position="26"/>
        <end position="125"/>
    </location>
</feature>
<dbReference type="OrthoDB" id="10544504at2759"/>
<name>A0A136JIQ5_9PEZI</name>
<accession>A0A136JIQ5</accession>
<dbReference type="Proteomes" id="UP000070501">
    <property type="component" value="Unassembled WGS sequence"/>
</dbReference>
<evidence type="ECO:0000256" key="1">
    <source>
        <dbReference type="SAM" id="SignalP"/>
    </source>
</evidence>
<protein>
    <recommendedName>
        <fullName evidence="4">Carbohydrate-binding module family 19 domain-containing protein</fullName>
    </recommendedName>
</protein>
<dbReference type="InParanoid" id="A0A136JIQ5"/>
<evidence type="ECO:0000313" key="3">
    <source>
        <dbReference type="Proteomes" id="UP000070501"/>
    </source>
</evidence>
<gene>
    <name evidence="2" type="ORF">Micbo1qcDRAFT_199774</name>
</gene>
<evidence type="ECO:0008006" key="4">
    <source>
        <dbReference type="Google" id="ProtNLM"/>
    </source>
</evidence>
<keyword evidence="3" id="KW-1185">Reference proteome</keyword>
<evidence type="ECO:0000313" key="2">
    <source>
        <dbReference type="EMBL" id="KXJ97033.1"/>
    </source>
</evidence>
<proteinExistence type="predicted"/>
<keyword evidence="1" id="KW-0732">Signal</keyword>